<accession>A0A0B2SDD8</accession>
<feature type="region of interest" description="Disordered" evidence="1">
    <location>
        <begin position="1"/>
        <end position="120"/>
    </location>
</feature>
<evidence type="ECO:0000313" key="2">
    <source>
        <dbReference type="EMBL" id="KHN42299.1"/>
    </source>
</evidence>
<protein>
    <submittedName>
        <fullName evidence="2">Uncharacterized protein</fullName>
    </submittedName>
</protein>
<evidence type="ECO:0000256" key="1">
    <source>
        <dbReference type="SAM" id="MobiDB-lite"/>
    </source>
</evidence>
<name>A0A0B2SDD8_GLYSO</name>
<dbReference type="Proteomes" id="UP000053555">
    <property type="component" value="Unassembled WGS sequence"/>
</dbReference>
<dbReference type="EMBL" id="KN644541">
    <property type="protein sequence ID" value="KHN42299.1"/>
    <property type="molecule type" value="Genomic_DNA"/>
</dbReference>
<dbReference type="AlphaFoldDB" id="A0A0B2SDD8"/>
<feature type="compositionally biased region" description="Polar residues" evidence="1">
    <location>
        <begin position="110"/>
        <end position="120"/>
    </location>
</feature>
<reference evidence="2" key="1">
    <citation type="submission" date="2014-07" db="EMBL/GenBank/DDBJ databases">
        <title>Identification of a novel salt tolerance gene in wild soybean by whole-genome sequencing.</title>
        <authorList>
            <person name="Lam H.-M."/>
            <person name="Qi X."/>
            <person name="Li M.-W."/>
            <person name="Liu X."/>
            <person name="Xie M."/>
            <person name="Ni M."/>
            <person name="Xu X."/>
        </authorList>
    </citation>
    <scope>NUCLEOTIDE SEQUENCE [LARGE SCALE GENOMIC DNA]</scope>
    <source>
        <tissue evidence="2">Root</tissue>
    </source>
</reference>
<sequence length="120" mass="13651">MPRLFLPKPPPSTGLVHRTLSQFPDTDHRRAPPRSTTHGGDGEPPQRGVHSKDQLRKLPQRQTLHRNPRRPSRLRHIQRRRRAVARPAQVSEPRVQHALPQGLHREDTSRGGSTKACSIT</sequence>
<proteinExistence type="predicted"/>
<gene>
    <name evidence="2" type="ORF">glysoja_042965</name>
</gene>
<organism evidence="2">
    <name type="scientific">Glycine soja</name>
    <name type="common">Wild soybean</name>
    <dbReference type="NCBI Taxonomy" id="3848"/>
    <lineage>
        <taxon>Eukaryota</taxon>
        <taxon>Viridiplantae</taxon>
        <taxon>Streptophyta</taxon>
        <taxon>Embryophyta</taxon>
        <taxon>Tracheophyta</taxon>
        <taxon>Spermatophyta</taxon>
        <taxon>Magnoliopsida</taxon>
        <taxon>eudicotyledons</taxon>
        <taxon>Gunneridae</taxon>
        <taxon>Pentapetalae</taxon>
        <taxon>rosids</taxon>
        <taxon>fabids</taxon>
        <taxon>Fabales</taxon>
        <taxon>Fabaceae</taxon>
        <taxon>Papilionoideae</taxon>
        <taxon>50 kb inversion clade</taxon>
        <taxon>NPAAA clade</taxon>
        <taxon>indigoferoid/millettioid clade</taxon>
        <taxon>Phaseoleae</taxon>
        <taxon>Glycine</taxon>
        <taxon>Glycine subgen. Soja</taxon>
    </lineage>
</organism>
<feature type="compositionally biased region" description="Basic residues" evidence="1">
    <location>
        <begin position="63"/>
        <end position="84"/>
    </location>
</feature>